<evidence type="ECO:0000313" key="2">
    <source>
        <dbReference type="EMBL" id="MFD2675189.1"/>
    </source>
</evidence>
<name>A0ABW5RKX6_9MICO</name>
<proteinExistence type="predicted"/>
<gene>
    <name evidence="2" type="ORF">ACFSUQ_07770</name>
</gene>
<sequence length="204" mass="22040">MNGGKSYLVGLNMIDRSVFGLVQVVMAGVLMAGCSVTVNPVTTPTEAPVMNAEAVRDRSIELQEVVHSHIPESVIDSSSESLPKIGDLQNTLLTCQPMFPGAQAEVNDESVYYDGGFAVFIKPDTDVEQLKEELASALSNEQGWTAQEGHEGDPSSRRRWFAQDNFTVSVGVNESADTGEITLNVSAVSPCFMPEPPYERGDKL</sequence>
<dbReference type="Proteomes" id="UP001597453">
    <property type="component" value="Unassembled WGS sequence"/>
</dbReference>
<evidence type="ECO:0008006" key="4">
    <source>
        <dbReference type="Google" id="ProtNLM"/>
    </source>
</evidence>
<dbReference type="RefSeq" id="WP_390280405.1">
    <property type="nucleotide sequence ID" value="NZ_JBHUNF010000004.1"/>
</dbReference>
<dbReference type="PROSITE" id="PS51257">
    <property type="entry name" value="PROKAR_LIPOPROTEIN"/>
    <property type="match status" value="1"/>
</dbReference>
<evidence type="ECO:0000256" key="1">
    <source>
        <dbReference type="SAM" id="MobiDB-lite"/>
    </source>
</evidence>
<evidence type="ECO:0000313" key="3">
    <source>
        <dbReference type="Proteomes" id="UP001597453"/>
    </source>
</evidence>
<dbReference type="EMBL" id="JBHUNF010000004">
    <property type="protein sequence ID" value="MFD2675189.1"/>
    <property type="molecule type" value="Genomic_DNA"/>
</dbReference>
<keyword evidence="3" id="KW-1185">Reference proteome</keyword>
<comment type="caution">
    <text evidence="2">The sequence shown here is derived from an EMBL/GenBank/DDBJ whole genome shotgun (WGS) entry which is preliminary data.</text>
</comment>
<organism evidence="2 3">
    <name type="scientific">Gulosibacter bifidus</name>
    <dbReference type="NCBI Taxonomy" id="272239"/>
    <lineage>
        <taxon>Bacteria</taxon>
        <taxon>Bacillati</taxon>
        <taxon>Actinomycetota</taxon>
        <taxon>Actinomycetes</taxon>
        <taxon>Micrococcales</taxon>
        <taxon>Microbacteriaceae</taxon>
        <taxon>Gulosibacter</taxon>
    </lineage>
</organism>
<protein>
    <recommendedName>
        <fullName evidence="4">Lipoprotein</fullName>
    </recommendedName>
</protein>
<feature type="region of interest" description="Disordered" evidence="1">
    <location>
        <begin position="138"/>
        <end position="157"/>
    </location>
</feature>
<accession>A0ABW5RKX6</accession>
<reference evidence="3" key="1">
    <citation type="journal article" date="2019" name="Int. J. Syst. Evol. Microbiol.">
        <title>The Global Catalogue of Microorganisms (GCM) 10K type strain sequencing project: providing services to taxonomists for standard genome sequencing and annotation.</title>
        <authorList>
            <consortium name="The Broad Institute Genomics Platform"/>
            <consortium name="The Broad Institute Genome Sequencing Center for Infectious Disease"/>
            <person name="Wu L."/>
            <person name="Ma J."/>
        </authorList>
    </citation>
    <scope>NUCLEOTIDE SEQUENCE [LARGE SCALE GENOMIC DNA]</scope>
    <source>
        <strain evidence="3">TISTR 1511</strain>
    </source>
</reference>